<dbReference type="InterPro" id="IPR011006">
    <property type="entry name" value="CheY-like_superfamily"/>
</dbReference>
<dbReference type="PROSITE" id="PS50110">
    <property type="entry name" value="RESPONSE_REGULATORY"/>
    <property type="match status" value="1"/>
</dbReference>
<evidence type="ECO:0000256" key="8">
    <source>
        <dbReference type="PROSITE-ProRule" id="PRU00169"/>
    </source>
</evidence>
<feature type="modified residue" description="4-aspartylphosphate" evidence="8">
    <location>
        <position position="57"/>
    </location>
</feature>
<dbReference type="PROSITE" id="PS51755">
    <property type="entry name" value="OMPR_PHOB"/>
    <property type="match status" value="1"/>
</dbReference>
<dbReference type="GO" id="GO:0032993">
    <property type="term" value="C:protein-DNA complex"/>
    <property type="evidence" value="ECO:0007669"/>
    <property type="project" value="TreeGrafter"/>
</dbReference>
<keyword evidence="3" id="KW-0902">Two-component regulatory system</keyword>
<dbReference type="SUPFAM" id="SSF52172">
    <property type="entry name" value="CheY-like"/>
    <property type="match status" value="1"/>
</dbReference>
<keyword evidence="2 8" id="KW-0597">Phosphoprotein</keyword>
<dbReference type="SMART" id="SM00448">
    <property type="entry name" value="REC"/>
    <property type="match status" value="1"/>
</dbReference>
<dbReference type="PANTHER" id="PTHR48111:SF40">
    <property type="entry name" value="PHOSPHATE REGULON TRANSCRIPTIONAL REGULATORY PROTEIN PHOB"/>
    <property type="match status" value="1"/>
</dbReference>
<evidence type="ECO:0000259" key="10">
    <source>
        <dbReference type="PROSITE" id="PS50110"/>
    </source>
</evidence>
<dbReference type="PANTHER" id="PTHR48111">
    <property type="entry name" value="REGULATOR OF RPOS"/>
    <property type="match status" value="1"/>
</dbReference>
<dbReference type="Pfam" id="PF00486">
    <property type="entry name" value="Trans_reg_C"/>
    <property type="match status" value="1"/>
</dbReference>
<gene>
    <name evidence="12" type="ORF">H9890_05070</name>
</gene>
<dbReference type="EMBL" id="DXHQ01000060">
    <property type="protein sequence ID" value="HIW08757.1"/>
    <property type="molecule type" value="Genomic_DNA"/>
</dbReference>
<evidence type="ECO:0000256" key="4">
    <source>
        <dbReference type="ARBA" id="ARBA00023015"/>
    </source>
</evidence>
<evidence type="ECO:0000256" key="3">
    <source>
        <dbReference type="ARBA" id="ARBA00023012"/>
    </source>
</evidence>
<keyword evidence="4" id="KW-0805">Transcription regulation</keyword>
<dbReference type="InterPro" id="IPR036388">
    <property type="entry name" value="WH-like_DNA-bd_sf"/>
</dbReference>
<evidence type="ECO:0000256" key="1">
    <source>
        <dbReference type="ARBA" id="ARBA00018672"/>
    </source>
</evidence>
<keyword evidence="6" id="KW-0804">Transcription</keyword>
<protein>
    <recommendedName>
        <fullName evidence="1">Stage 0 sporulation protein A homolog</fullName>
    </recommendedName>
</protein>
<evidence type="ECO:0000313" key="12">
    <source>
        <dbReference type="EMBL" id="HIW08757.1"/>
    </source>
</evidence>
<dbReference type="CDD" id="cd17574">
    <property type="entry name" value="REC_OmpR"/>
    <property type="match status" value="1"/>
</dbReference>
<dbReference type="InterPro" id="IPR001867">
    <property type="entry name" value="OmpR/PhoB-type_DNA-bd"/>
</dbReference>
<evidence type="ECO:0000313" key="13">
    <source>
        <dbReference type="Proteomes" id="UP000823933"/>
    </source>
</evidence>
<proteinExistence type="predicted"/>
<feature type="DNA-binding region" description="OmpR/PhoB-type" evidence="9">
    <location>
        <begin position="129"/>
        <end position="228"/>
    </location>
</feature>
<reference evidence="12" key="1">
    <citation type="journal article" date="2021" name="PeerJ">
        <title>Extensive microbial diversity within the chicken gut microbiome revealed by metagenomics and culture.</title>
        <authorList>
            <person name="Gilroy R."/>
            <person name="Ravi A."/>
            <person name="Getino M."/>
            <person name="Pursley I."/>
            <person name="Horton D.L."/>
            <person name="Alikhan N.F."/>
            <person name="Baker D."/>
            <person name="Gharbi K."/>
            <person name="Hall N."/>
            <person name="Watson M."/>
            <person name="Adriaenssens E.M."/>
            <person name="Foster-Nyarko E."/>
            <person name="Jarju S."/>
            <person name="Secka A."/>
            <person name="Antonio M."/>
            <person name="Oren A."/>
            <person name="Chaudhuri R.R."/>
            <person name="La Ragione R."/>
            <person name="Hildebrand F."/>
            <person name="Pallen M.J."/>
        </authorList>
    </citation>
    <scope>NUCLEOTIDE SEQUENCE</scope>
    <source>
        <strain evidence="12">ChiHcolR34-3080</strain>
    </source>
</reference>
<comment type="function">
    <text evidence="7">May play the central regulatory role in sporulation. It may be an element of the effector pathway responsible for the activation of sporulation genes in response to nutritional stress. Spo0A may act in concert with spo0H (a sigma factor) to control the expression of some genes that are critical to the sporulation process.</text>
</comment>
<dbReference type="GO" id="GO:0000976">
    <property type="term" value="F:transcription cis-regulatory region binding"/>
    <property type="evidence" value="ECO:0007669"/>
    <property type="project" value="TreeGrafter"/>
</dbReference>
<dbReference type="SMART" id="SM00862">
    <property type="entry name" value="Trans_reg_C"/>
    <property type="match status" value="1"/>
</dbReference>
<dbReference type="InterPro" id="IPR001789">
    <property type="entry name" value="Sig_transdc_resp-reg_receiver"/>
</dbReference>
<dbReference type="FunFam" id="3.40.50.2300:FF:000001">
    <property type="entry name" value="DNA-binding response regulator PhoB"/>
    <property type="match status" value="1"/>
</dbReference>
<evidence type="ECO:0000256" key="7">
    <source>
        <dbReference type="ARBA" id="ARBA00024867"/>
    </source>
</evidence>
<evidence type="ECO:0000256" key="2">
    <source>
        <dbReference type="ARBA" id="ARBA00022553"/>
    </source>
</evidence>
<keyword evidence="5 9" id="KW-0238">DNA-binding</keyword>
<evidence type="ECO:0000256" key="5">
    <source>
        <dbReference type="ARBA" id="ARBA00023125"/>
    </source>
</evidence>
<reference evidence="12" key="2">
    <citation type="submission" date="2021-04" db="EMBL/GenBank/DDBJ databases">
        <authorList>
            <person name="Gilroy R."/>
        </authorList>
    </citation>
    <scope>NUCLEOTIDE SEQUENCE</scope>
    <source>
        <strain evidence="12">ChiHcolR34-3080</strain>
    </source>
</reference>
<dbReference type="Gene3D" id="1.10.10.10">
    <property type="entry name" value="Winged helix-like DNA-binding domain superfamily/Winged helix DNA-binding domain"/>
    <property type="match status" value="1"/>
</dbReference>
<sequence>MTDTDRTILIVDDEAELLEMVRAVFLRAGYSRVLTAGSGAEALSVCAAGQPDIVILDVMMPGMDGFEVLRQLRRRSSVPVLMLTARSEAEDKFTGFACGADDYLAKPFLPRELLFRVQAILRRTSPAAGHTVRLAAAEVDLENAAARRGGEVLPLTAKELQLFRKLYENAGRIVTTGALCETVCGPVWQGYESTLATHIRHLREKIEANPSKPVSIVTVKGLGYRLDLPKDKGAAR</sequence>
<name>A0A9D1QAT4_9FIRM</name>
<feature type="domain" description="OmpR/PhoB-type" evidence="11">
    <location>
        <begin position="129"/>
        <end position="228"/>
    </location>
</feature>
<dbReference type="GO" id="GO:0000156">
    <property type="term" value="F:phosphorelay response regulator activity"/>
    <property type="evidence" value="ECO:0007669"/>
    <property type="project" value="TreeGrafter"/>
</dbReference>
<feature type="domain" description="Response regulatory" evidence="10">
    <location>
        <begin position="7"/>
        <end position="121"/>
    </location>
</feature>
<dbReference type="InterPro" id="IPR039420">
    <property type="entry name" value="WalR-like"/>
</dbReference>
<evidence type="ECO:0000256" key="6">
    <source>
        <dbReference type="ARBA" id="ARBA00023163"/>
    </source>
</evidence>
<dbReference type="Gene3D" id="6.10.250.690">
    <property type="match status" value="1"/>
</dbReference>
<evidence type="ECO:0000259" key="11">
    <source>
        <dbReference type="PROSITE" id="PS51755"/>
    </source>
</evidence>
<dbReference type="Gene3D" id="3.40.50.2300">
    <property type="match status" value="1"/>
</dbReference>
<dbReference type="Pfam" id="PF00072">
    <property type="entry name" value="Response_reg"/>
    <property type="match status" value="1"/>
</dbReference>
<comment type="caution">
    <text evidence="12">The sequence shown here is derived from an EMBL/GenBank/DDBJ whole genome shotgun (WGS) entry which is preliminary data.</text>
</comment>
<dbReference type="AlphaFoldDB" id="A0A9D1QAT4"/>
<dbReference type="Proteomes" id="UP000823933">
    <property type="component" value="Unassembled WGS sequence"/>
</dbReference>
<dbReference type="GO" id="GO:0006355">
    <property type="term" value="P:regulation of DNA-templated transcription"/>
    <property type="evidence" value="ECO:0007669"/>
    <property type="project" value="InterPro"/>
</dbReference>
<dbReference type="CDD" id="cd00383">
    <property type="entry name" value="trans_reg_C"/>
    <property type="match status" value="1"/>
</dbReference>
<organism evidence="12 13">
    <name type="scientific">Candidatus Faecalibacterium intestinigallinarum</name>
    <dbReference type="NCBI Taxonomy" id="2838581"/>
    <lineage>
        <taxon>Bacteria</taxon>
        <taxon>Bacillati</taxon>
        <taxon>Bacillota</taxon>
        <taxon>Clostridia</taxon>
        <taxon>Eubacteriales</taxon>
        <taxon>Oscillospiraceae</taxon>
        <taxon>Faecalibacterium</taxon>
    </lineage>
</organism>
<evidence type="ECO:0000256" key="9">
    <source>
        <dbReference type="PROSITE-ProRule" id="PRU01091"/>
    </source>
</evidence>
<dbReference type="GO" id="GO:0005829">
    <property type="term" value="C:cytosol"/>
    <property type="evidence" value="ECO:0007669"/>
    <property type="project" value="TreeGrafter"/>
</dbReference>
<accession>A0A9D1QAT4</accession>